<evidence type="ECO:0000256" key="8">
    <source>
        <dbReference type="SAM" id="Coils"/>
    </source>
</evidence>
<keyword evidence="2" id="KW-0479">Metal-binding</keyword>
<evidence type="ECO:0000313" key="11">
    <source>
        <dbReference type="EMBL" id="WOO76387.1"/>
    </source>
</evidence>
<feature type="domain" description="Zn(2)-C6 fungal-type" evidence="10">
    <location>
        <begin position="57"/>
        <end position="87"/>
    </location>
</feature>
<evidence type="ECO:0000256" key="7">
    <source>
        <dbReference type="ARBA" id="ARBA00023242"/>
    </source>
</evidence>
<evidence type="ECO:0000313" key="12">
    <source>
        <dbReference type="Proteomes" id="UP000827549"/>
    </source>
</evidence>
<dbReference type="GeneID" id="87803274"/>
<keyword evidence="6" id="KW-0804">Transcription</keyword>
<dbReference type="CDD" id="cd00067">
    <property type="entry name" value="GAL4"/>
    <property type="match status" value="1"/>
</dbReference>
<feature type="region of interest" description="Disordered" evidence="9">
    <location>
        <begin position="188"/>
        <end position="209"/>
    </location>
</feature>
<evidence type="ECO:0000256" key="2">
    <source>
        <dbReference type="ARBA" id="ARBA00022723"/>
    </source>
</evidence>
<evidence type="ECO:0000256" key="3">
    <source>
        <dbReference type="ARBA" id="ARBA00022833"/>
    </source>
</evidence>
<dbReference type="SUPFAM" id="SSF57701">
    <property type="entry name" value="Zn2/Cys6 DNA-binding domain"/>
    <property type="match status" value="1"/>
</dbReference>
<keyword evidence="7" id="KW-0539">Nucleus</keyword>
<evidence type="ECO:0000256" key="5">
    <source>
        <dbReference type="ARBA" id="ARBA00023125"/>
    </source>
</evidence>
<dbReference type="Proteomes" id="UP000827549">
    <property type="component" value="Chromosome 1"/>
</dbReference>
<gene>
    <name evidence="11" type="primary">STB5_1</name>
    <name evidence="11" type="ORF">LOC62_01G000012</name>
</gene>
<dbReference type="InterPro" id="IPR001138">
    <property type="entry name" value="Zn2Cys6_DnaBD"/>
</dbReference>
<dbReference type="RefSeq" id="XP_062622419.1">
    <property type="nucleotide sequence ID" value="XM_062766435.1"/>
</dbReference>
<dbReference type="PANTHER" id="PTHR47782:SF7">
    <property type="entry name" value="PROTEIN STB5"/>
    <property type="match status" value="1"/>
</dbReference>
<keyword evidence="3" id="KW-0862">Zinc</keyword>
<protein>
    <submittedName>
        <fullName evidence="11">Protein STB5</fullName>
    </submittedName>
</protein>
<dbReference type="PROSITE" id="PS50048">
    <property type="entry name" value="ZN2_CY6_FUNGAL_2"/>
    <property type="match status" value="1"/>
</dbReference>
<dbReference type="GO" id="GO:0045944">
    <property type="term" value="P:positive regulation of transcription by RNA polymerase II"/>
    <property type="evidence" value="ECO:0007669"/>
    <property type="project" value="TreeGrafter"/>
</dbReference>
<dbReference type="InterPro" id="IPR007219">
    <property type="entry name" value="XnlR_reg_dom"/>
</dbReference>
<evidence type="ECO:0000256" key="1">
    <source>
        <dbReference type="ARBA" id="ARBA00004123"/>
    </source>
</evidence>
<evidence type="ECO:0000256" key="4">
    <source>
        <dbReference type="ARBA" id="ARBA00023015"/>
    </source>
</evidence>
<dbReference type="Gene3D" id="4.10.240.10">
    <property type="entry name" value="Zn(2)-C6 fungal-type DNA-binding domain"/>
    <property type="match status" value="1"/>
</dbReference>
<accession>A0AAF0XZ31</accession>
<keyword evidence="5" id="KW-0238">DNA-binding</keyword>
<dbReference type="SMART" id="SM00066">
    <property type="entry name" value="GAL4"/>
    <property type="match status" value="1"/>
</dbReference>
<name>A0AAF0XZ31_9TREE</name>
<dbReference type="PANTHER" id="PTHR47782">
    <property type="entry name" value="ZN(II)2CYS6 TRANSCRIPTION FACTOR (EUROFUNG)-RELATED"/>
    <property type="match status" value="1"/>
</dbReference>
<feature type="compositionally biased region" description="Low complexity" evidence="9">
    <location>
        <begin position="9"/>
        <end position="21"/>
    </location>
</feature>
<feature type="coiled-coil region" evidence="8">
    <location>
        <begin position="114"/>
        <end position="141"/>
    </location>
</feature>
<keyword evidence="4" id="KW-0805">Transcription regulation</keyword>
<dbReference type="InterPro" id="IPR036864">
    <property type="entry name" value="Zn2-C6_fun-type_DNA-bd_sf"/>
</dbReference>
<evidence type="ECO:0000256" key="9">
    <source>
        <dbReference type="SAM" id="MobiDB-lite"/>
    </source>
</evidence>
<dbReference type="GO" id="GO:0008270">
    <property type="term" value="F:zinc ion binding"/>
    <property type="evidence" value="ECO:0007669"/>
    <property type="project" value="InterPro"/>
</dbReference>
<evidence type="ECO:0000259" key="10">
    <source>
        <dbReference type="PROSITE" id="PS50048"/>
    </source>
</evidence>
<proteinExistence type="predicted"/>
<organism evidence="11 12">
    <name type="scientific">Vanrija pseudolonga</name>
    <dbReference type="NCBI Taxonomy" id="143232"/>
    <lineage>
        <taxon>Eukaryota</taxon>
        <taxon>Fungi</taxon>
        <taxon>Dikarya</taxon>
        <taxon>Basidiomycota</taxon>
        <taxon>Agaricomycotina</taxon>
        <taxon>Tremellomycetes</taxon>
        <taxon>Trichosporonales</taxon>
        <taxon>Trichosporonaceae</taxon>
        <taxon>Vanrija</taxon>
    </lineage>
</organism>
<dbReference type="CDD" id="cd12148">
    <property type="entry name" value="fungal_TF_MHR"/>
    <property type="match status" value="1"/>
</dbReference>
<dbReference type="InterPro" id="IPR052202">
    <property type="entry name" value="Yeast_MetPath_Reg"/>
</dbReference>
<dbReference type="GO" id="GO:0000981">
    <property type="term" value="F:DNA-binding transcription factor activity, RNA polymerase II-specific"/>
    <property type="evidence" value="ECO:0007669"/>
    <property type="project" value="InterPro"/>
</dbReference>
<dbReference type="AlphaFoldDB" id="A0AAF0XZ31"/>
<dbReference type="GO" id="GO:0006351">
    <property type="term" value="P:DNA-templated transcription"/>
    <property type="evidence" value="ECO:0007669"/>
    <property type="project" value="InterPro"/>
</dbReference>
<feature type="region of interest" description="Disordered" evidence="9">
    <location>
        <begin position="1"/>
        <end position="48"/>
    </location>
</feature>
<dbReference type="GO" id="GO:0005634">
    <property type="term" value="C:nucleus"/>
    <property type="evidence" value="ECO:0007669"/>
    <property type="project" value="UniProtKB-SubCell"/>
</dbReference>
<dbReference type="EMBL" id="CP086714">
    <property type="protein sequence ID" value="WOO76387.1"/>
    <property type="molecule type" value="Genomic_DNA"/>
</dbReference>
<dbReference type="GO" id="GO:0043565">
    <property type="term" value="F:sequence-specific DNA binding"/>
    <property type="evidence" value="ECO:0007669"/>
    <property type="project" value="TreeGrafter"/>
</dbReference>
<keyword evidence="12" id="KW-1185">Reference proteome</keyword>
<keyword evidence="8" id="KW-0175">Coiled coil</keyword>
<comment type="subcellular location">
    <subcellularLocation>
        <location evidence="1">Nucleus</location>
    </subcellularLocation>
</comment>
<dbReference type="SMART" id="SM00906">
    <property type="entry name" value="Fungal_trans"/>
    <property type="match status" value="1"/>
</dbReference>
<dbReference type="Pfam" id="PF00172">
    <property type="entry name" value="Zn_clus"/>
    <property type="match status" value="1"/>
</dbReference>
<reference evidence="11" key="1">
    <citation type="submission" date="2023-10" db="EMBL/GenBank/DDBJ databases">
        <authorList>
            <person name="Noh H."/>
        </authorList>
    </citation>
    <scope>NUCLEOTIDE SEQUENCE</scope>
    <source>
        <strain evidence="11">DUCC4014</strain>
    </source>
</reference>
<sequence length="748" mass="80922">MERIPSPPARVSSSSSASASVEGTPAATSAPKRARRRAHPTGVPRLSMRIGGNPTVACQRCYHRKKKCDHERPECGACHRSGVECVYDIPVTDSSHPTFVANLLSTNAVQRETIDSQSDEIKSQHERIAALEARLRDLEVGSSTSRSATPPMSNAATFAERAVRKILINETETGFSFTYAIGRHLGVPEANPSTAETKEPEAPAPSKITAYPPKELAEQFVNLFFDYTISFYPIHDRQEIQDDIDDIYSGDQPPTPETMMAPDYRVYRLFLMLAGGCTLFESRHGCGVTDTSESLCNYAMEHFPAVFRGDDLQCLTGLTTFVNYSVLHFGRVSQYIASGVASRFALEIGLHKEEPGSYTTPEQQQRRRRLFWSVYNLDRLVSAALNQPATIPEQLISTPLPTHIHTSTPLLGYLSPVDYFAVVVAGRRVAGILADAVYITPLGDAHETQQRIHVLVDNWYASVPRDDTGAVLPFFELCYHALQVNIYRPSPLSPATEASRMPILRHHAYAGVKLQTSLTGKGIDAANTLQFLCLINVAATLIYTILEADGDLRNFDNVVWRNEALTQVAEVEGFVSKYCEHSPGGARFKAAFSSCANQARAKLVVSSSPGNVPWTAQPSAGGNVNAHGGQHHASASAGAECNDPLCCAMSKANGTGPCDGCGQGHNQAAFTASAFDPGPQPYFRPSPTTDAPAAQSTTLPRELWEAWAAPALIGEQNLALAVAGIGMDELFANVGLDLYGPVTGAPLS</sequence>
<dbReference type="Pfam" id="PF04082">
    <property type="entry name" value="Fungal_trans"/>
    <property type="match status" value="1"/>
</dbReference>
<evidence type="ECO:0000256" key="6">
    <source>
        <dbReference type="ARBA" id="ARBA00023163"/>
    </source>
</evidence>